<protein>
    <submittedName>
        <fullName evidence="2">Uncharacterized protein</fullName>
    </submittedName>
</protein>
<evidence type="ECO:0000313" key="2">
    <source>
        <dbReference type="EnsemblPlants" id="KQK89513"/>
    </source>
</evidence>
<feature type="compositionally biased region" description="Basic residues" evidence="1">
    <location>
        <begin position="257"/>
        <end position="268"/>
    </location>
</feature>
<reference evidence="3" key="1">
    <citation type="journal article" date="2012" name="Nat. Biotechnol.">
        <title>Reference genome sequence of the model plant Setaria.</title>
        <authorList>
            <person name="Bennetzen J.L."/>
            <person name="Schmutz J."/>
            <person name="Wang H."/>
            <person name="Percifield R."/>
            <person name="Hawkins J."/>
            <person name="Pontaroli A.C."/>
            <person name="Estep M."/>
            <person name="Feng L."/>
            <person name="Vaughn J.N."/>
            <person name="Grimwood J."/>
            <person name="Jenkins J."/>
            <person name="Barry K."/>
            <person name="Lindquist E."/>
            <person name="Hellsten U."/>
            <person name="Deshpande S."/>
            <person name="Wang X."/>
            <person name="Wu X."/>
            <person name="Mitros T."/>
            <person name="Triplett J."/>
            <person name="Yang X."/>
            <person name="Ye C.Y."/>
            <person name="Mauro-Herrera M."/>
            <person name="Wang L."/>
            <person name="Li P."/>
            <person name="Sharma M."/>
            <person name="Sharma R."/>
            <person name="Ronald P.C."/>
            <person name="Panaud O."/>
            <person name="Kellogg E.A."/>
            <person name="Brutnell T.P."/>
            <person name="Doust A.N."/>
            <person name="Tuskan G.A."/>
            <person name="Rokhsar D."/>
            <person name="Devos K.M."/>
        </authorList>
    </citation>
    <scope>NUCLEOTIDE SEQUENCE [LARGE SCALE GENOMIC DNA]</scope>
    <source>
        <strain evidence="3">cv. Yugu1</strain>
    </source>
</reference>
<dbReference type="EnsemblPlants" id="KQK89513">
    <property type="protein sequence ID" value="KQK89513"/>
    <property type="gene ID" value="SETIT_039041mg"/>
</dbReference>
<keyword evidence="3" id="KW-1185">Reference proteome</keyword>
<name>K4AJH2_SETIT</name>
<dbReference type="HOGENOM" id="CLU_746803_0_0_1"/>
<dbReference type="EMBL" id="AGNK02005735">
    <property type="status" value="NOT_ANNOTATED_CDS"/>
    <property type="molecule type" value="Genomic_DNA"/>
</dbReference>
<feature type="region of interest" description="Disordered" evidence="1">
    <location>
        <begin position="1"/>
        <end position="54"/>
    </location>
</feature>
<evidence type="ECO:0000256" key="1">
    <source>
        <dbReference type="SAM" id="MobiDB-lite"/>
    </source>
</evidence>
<dbReference type="Gramene" id="KQK89513">
    <property type="protein sequence ID" value="KQK89513"/>
    <property type="gene ID" value="SETIT_039041mg"/>
</dbReference>
<feature type="region of interest" description="Disordered" evidence="1">
    <location>
        <begin position="345"/>
        <end position="371"/>
    </location>
</feature>
<organism evidence="2 3">
    <name type="scientific">Setaria italica</name>
    <name type="common">Foxtail millet</name>
    <name type="synonym">Panicum italicum</name>
    <dbReference type="NCBI Taxonomy" id="4555"/>
    <lineage>
        <taxon>Eukaryota</taxon>
        <taxon>Viridiplantae</taxon>
        <taxon>Streptophyta</taxon>
        <taxon>Embryophyta</taxon>
        <taxon>Tracheophyta</taxon>
        <taxon>Spermatophyta</taxon>
        <taxon>Magnoliopsida</taxon>
        <taxon>Liliopsida</taxon>
        <taxon>Poales</taxon>
        <taxon>Poaceae</taxon>
        <taxon>PACMAD clade</taxon>
        <taxon>Panicoideae</taxon>
        <taxon>Panicodae</taxon>
        <taxon>Paniceae</taxon>
        <taxon>Cenchrinae</taxon>
        <taxon>Setaria</taxon>
    </lineage>
</organism>
<dbReference type="InParanoid" id="K4AJH2"/>
<accession>K4AJH2</accession>
<evidence type="ECO:0000313" key="3">
    <source>
        <dbReference type="Proteomes" id="UP000004995"/>
    </source>
</evidence>
<dbReference type="Proteomes" id="UP000004995">
    <property type="component" value="Unassembled WGS sequence"/>
</dbReference>
<feature type="compositionally biased region" description="Polar residues" evidence="1">
    <location>
        <begin position="244"/>
        <end position="256"/>
    </location>
</feature>
<proteinExistence type="predicted"/>
<dbReference type="OMA" id="THARKPN"/>
<dbReference type="AlphaFoldDB" id="K4AJH2"/>
<reference evidence="2" key="2">
    <citation type="submission" date="2018-08" db="UniProtKB">
        <authorList>
            <consortium name="EnsemblPlants"/>
        </authorList>
    </citation>
    <scope>IDENTIFICATION</scope>
    <source>
        <strain evidence="2">Yugu1</strain>
    </source>
</reference>
<feature type="region of interest" description="Disordered" evidence="1">
    <location>
        <begin position="233"/>
        <end position="271"/>
    </location>
</feature>
<sequence length="371" mass="41344">MVAPPPSMAGEEERSTRPSTAAVSGGRRFLSAQATPSMATPSPFMTGDAERSTRPSTVVVEEEAEIEDRHYRSCELTGEREVTVHCFGADGQLVRRVRTKFDRKQVDFVWLLSLKEELGFGLQDYYYYKKRIGKANASVLAIDSTKDVECLLENMKSSEERKLRLIISKQEVVGAANITPLKRPRVNESDDVSDADDDSSLYDEYRDDTIKAYSKWLRHKGLLRDILAYNRGQAKPTEVREESNGSSDTPPQQWPTHARKPNQTKGGKKVGQGCLKGLAAVAKRSKSGLENKLKIEFSEKVGGPYGDNRRTFVDEVVLYTKQKAPLIGVRNWKASVKEDIAESVMNKSSTNSSNRGMLRTTHSGGSKPFSQ</sequence>
<dbReference type="eggNOG" id="ENOG502R49K">
    <property type="taxonomic scope" value="Eukaryota"/>
</dbReference>